<name>A0A089ZUY2_METFO</name>
<dbReference type="STRING" id="2162.BRM9_0657"/>
<organism evidence="11 14">
    <name type="scientific">Methanobacterium formicicum</name>
    <dbReference type="NCBI Taxonomy" id="2162"/>
    <lineage>
        <taxon>Archaea</taxon>
        <taxon>Methanobacteriati</taxon>
        <taxon>Methanobacteriota</taxon>
        <taxon>Methanomada group</taxon>
        <taxon>Methanobacteria</taxon>
        <taxon>Methanobacteriales</taxon>
        <taxon>Methanobacteriaceae</taxon>
        <taxon>Methanobacterium</taxon>
    </lineage>
</organism>
<sequence>MPELPTLEIYKKYFDETSLHQTINHVQVVSPEVLVGSSSEEIKKTLLGHEFIQSRRYGKYLFAQMDNDLFLIMHFGMTGFLYYGSVDGSRYPRLLIEFSTGKFLSFDDARKFGKLGLTRHPDEFIKEKKLGPDALEINFKSFKEVFKNRKGMIKPLLLNQHVLAGIGNLYADEILYQSRVHPLTPAHLLDKEEWEQLFNDMKRVLQKAIEYQDKPEALPESYLLPHRHPGGKCPAGGKLNIIPVGGRTTYFCPQRQKIKH</sequence>
<dbReference type="InterPro" id="IPR010979">
    <property type="entry name" value="Ribosomal_uS13-like_H2TH"/>
</dbReference>
<keyword evidence="15" id="KW-1185">Reference proteome</keyword>
<dbReference type="Pfam" id="PF06831">
    <property type="entry name" value="H2TH"/>
    <property type="match status" value="1"/>
</dbReference>
<dbReference type="SUPFAM" id="SSF81624">
    <property type="entry name" value="N-terminal domain of MutM-like DNA repair proteins"/>
    <property type="match status" value="1"/>
</dbReference>
<dbReference type="EMBL" id="JADIIL010000034">
    <property type="protein sequence ID" value="MBF4475711.1"/>
    <property type="molecule type" value="Genomic_DNA"/>
</dbReference>
<reference evidence="12" key="2">
    <citation type="submission" date="2014-09" db="EMBL/GenBank/DDBJ databases">
        <authorList>
            <person name="Bishop-Lilly K.A."/>
            <person name="Broomall S.M."/>
            <person name="Chain P.S."/>
            <person name="Chertkov O."/>
            <person name="Coyne S.R."/>
            <person name="Daligault H.E."/>
            <person name="Davenport K.W."/>
            <person name="Erkkila T."/>
            <person name="Frey K.G."/>
            <person name="Gibbons H.S."/>
            <person name="Gu W."/>
            <person name="Jaissle J."/>
            <person name="Johnson S.L."/>
            <person name="Koroleva G.I."/>
            <person name="Ladner J.T."/>
            <person name="Lo C.-C."/>
            <person name="Minogue T.D."/>
            <person name="Munk C."/>
            <person name="Palacios G.F."/>
            <person name="Redden C.L."/>
            <person name="Rosenzweig C.N."/>
            <person name="Scholz M.B."/>
            <person name="Teshima H."/>
            <person name="Xu Y."/>
        </authorList>
    </citation>
    <scope>NUCLEOTIDE SEQUENCE</scope>
    <source>
        <strain evidence="12">Mb9</strain>
    </source>
</reference>
<dbReference type="KEGG" id="mfc:BRM9_0657"/>
<keyword evidence="3" id="KW-0227">DNA damage</keyword>
<dbReference type="InterPro" id="IPR012319">
    <property type="entry name" value="FPG_cat"/>
</dbReference>
<evidence type="ECO:0000313" key="12">
    <source>
        <dbReference type="EMBL" id="CEL25348.1"/>
    </source>
</evidence>
<keyword evidence="8" id="KW-0511">Multifunctional enzyme</keyword>
<dbReference type="Proteomes" id="UP000606900">
    <property type="component" value="Unassembled WGS sequence"/>
</dbReference>
<evidence type="ECO:0000256" key="6">
    <source>
        <dbReference type="ARBA" id="ARBA00023204"/>
    </source>
</evidence>
<dbReference type="GeneID" id="26739948"/>
<evidence type="ECO:0000259" key="10">
    <source>
        <dbReference type="PROSITE" id="PS51068"/>
    </source>
</evidence>
<dbReference type="Pfam" id="PF01149">
    <property type="entry name" value="Fapy_DNA_glyco"/>
    <property type="match status" value="1"/>
</dbReference>
<evidence type="ECO:0000256" key="2">
    <source>
        <dbReference type="ARBA" id="ARBA00009409"/>
    </source>
</evidence>
<dbReference type="GO" id="GO:0016829">
    <property type="term" value="F:lyase activity"/>
    <property type="evidence" value="ECO:0007669"/>
    <property type="project" value="UniProtKB-KW"/>
</dbReference>
<reference evidence="13" key="3">
    <citation type="submission" date="2020-10" db="EMBL/GenBank/DDBJ databases">
        <title>Dehalococcoides mccartyi of a TCE/Cr reducing biochatode.</title>
        <authorList>
            <person name="Matturro B."/>
        </authorList>
    </citation>
    <scope>NUCLEOTIDE SEQUENCE</scope>
    <source>
        <strain evidence="13">Bin2</strain>
    </source>
</reference>
<evidence type="ECO:0000313" key="13">
    <source>
        <dbReference type="EMBL" id="MBF4475711.1"/>
    </source>
</evidence>
<evidence type="ECO:0000256" key="9">
    <source>
        <dbReference type="ARBA" id="ARBA00023295"/>
    </source>
</evidence>
<dbReference type="PATRIC" id="fig|2162.10.peg.1787"/>
<dbReference type="Gene3D" id="1.10.8.50">
    <property type="match status" value="1"/>
</dbReference>
<dbReference type="Proteomes" id="UP000029661">
    <property type="component" value="Chromosome"/>
</dbReference>
<dbReference type="PROSITE" id="PS51068">
    <property type="entry name" value="FPG_CAT"/>
    <property type="match status" value="1"/>
</dbReference>
<dbReference type="EC" id="3.2.2.23" evidence="12"/>
<evidence type="ECO:0000256" key="1">
    <source>
        <dbReference type="ARBA" id="ARBA00001668"/>
    </source>
</evidence>
<dbReference type="PANTHER" id="PTHR22993:SF9">
    <property type="entry name" value="FORMAMIDOPYRIMIDINE-DNA GLYCOSYLASE"/>
    <property type="match status" value="1"/>
</dbReference>
<keyword evidence="5" id="KW-0238">DNA-binding</keyword>
<dbReference type="GO" id="GO:0008534">
    <property type="term" value="F:oxidized purine nucleobase lesion DNA N-glycosylase activity"/>
    <property type="evidence" value="ECO:0007669"/>
    <property type="project" value="UniProtKB-EC"/>
</dbReference>
<dbReference type="GO" id="GO:0006284">
    <property type="term" value="P:base-excision repair"/>
    <property type="evidence" value="ECO:0007669"/>
    <property type="project" value="InterPro"/>
</dbReference>
<reference evidence="11" key="1">
    <citation type="submission" date="2013-12" db="EMBL/GenBank/DDBJ databases">
        <title>The complete genome sequence of Methanobacterium sp. BRM9.</title>
        <authorList>
            <consortium name="Pastoral Greenhouse Gas Research Consortium"/>
            <person name="Kelly W.J."/>
            <person name="Leahy S.C."/>
            <person name="Perry R."/>
            <person name="Li D."/>
            <person name="Altermann E."/>
            <person name="Lambie S.C."/>
            <person name="Attwood G.T."/>
        </authorList>
    </citation>
    <scope>NUCLEOTIDE SEQUENCE [LARGE SCALE GENOMIC DNA]</scope>
    <source>
        <strain evidence="11">BRM9</strain>
    </source>
</reference>
<feature type="domain" description="Formamidopyrimidine-DNA glycosylase catalytic" evidence="10">
    <location>
        <begin position="2"/>
        <end position="113"/>
    </location>
</feature>
<evidence type="ECO:0000313" key="15">
    <source>
        <dbReference type="Proteomes" id="UP000062768"/>
    </source>
</evidence>
<evidence type="ECO:0000256" key="3">
    <source>
        <dbReference type="ARBA" id="ARBA00022763"/>
    </source>
</evidence>
<dbReference type="AlphaFoldDB" id="A0A089ZUY2"/>
<keyword evidence="6" id="KW-0234">DNA repair</keyword>
<dbReference type="Proteomes" id="UP000062768">
    <property type="component" value="Chromosome I"/>
</dbReference>
<comment type="similarity">
    <text evidence="2">Belongs to the FPG family.</text>
</comment>
<dbReference type="SMART" id="SM00898">
    <property type="entry name" value="Fapy_DNA_glyco"/>
    <property type="match status" value="1"/>
</dbReference>
<dbReference type="RefSeq" id="WP_048084778.1">
    <property type="nucleotide sequence ID" value="NZ_CP006933.1"/>
</dbReference>
<dbReference type="InterPro" id="IPR035937">
    <property type="entry name" value="FPG_N"/>
</dbReference>
<evidence type="ECO:0000256" key="8">
    <source>
        <dbReference type="ARBA" id="ARBA00023268"/>
    </source>
</evidence>
<dbReference type="GO" id="GO:0003906">
    <property type="term" value="F:DNA-(apurinic or apyrimidinic site) endonuclease activity"/>
    <property type="evidence" value="ECO:0007669"/>
    <property type="project" value="InterPro"/>
</dbReference>
<dbReference type="PANTHER" id="PTHR22993">
    <property type="entry name" value="FORMAMIDOPYRIMIDINE-DNA GLYCOSYLASE"/>
    <property type="match status" value="1"/>
</dbReference>
<evidence type="ECO:0000313" key="14">
    <source>
        <dbReference type="Proteomes" id="UP000029661"/>
    </source>
</evidence>
<dbReference type="SUPFAM" id="SSF46946">
    <property type="entry name" value="S13-like H2TH domain"/>
    <property type="match status" value="1"/>
</dbReference>
<proteinExistence type="inferred from homology"/>
<dbReference type="EMBL" id="LN734822">
    <property type="protein sequence ID" value="CEL25348.1"/>
    <property type="molecule type" value="Genomic_DNA"/>
</dbReference>
<dbReference type="EMBL" id="CP006933">
    <property type="protein sequence ID" value="AIS31479.1"/>
    <property type="molecule type" value="Genomic_DNA"/>
</dbReference>
<dbReference type="OrthoDB" id="53322at2157"/>
<evidence type="ECO:0000256" key="5">
    <source>
        <dbReference type="ARBA" id="ARBA00023125"/>
    </source>
</evidence>
<keyword evidence="7" id="KW-0456">Lyase</keyword>
<evidence type="ECO:0000256" key="4">
    <source>
        <dbReference type="ARBA" id="ARBA00022801"/>
    </source>
</evidence>
<protein>
    <submittedName>
        <fullName evidence="12">DNA-formamidopyrimidine glycosylase</fullName>
        <ecNumber evidence="12">3.2.2.23</ecNumber>
    </submittedName>
    <submittedName>
        <fullName evidence="11">Formamidopyrimidine-DNA glycosylase MutM2</fullName>
    </submittedName>
    <submittedName>
        <fullName evidence="13">Fpg/Nei family DNA glycosylase</fullName>
    </submittedName>
</protein>
<dbReference type="Gene3D" id="3.20.190.10">
    <property type="entry name" value="MutM-like, N-terminal"/>
    <property type="match status" value="1"/>
</dbReference>
<gene>
    <name evidence="11" type="primary">mutM2</name>
    <name evidence="11" type="ORF">BRM9_0657</name>
    <name evidence="13" type="ORF">ISP06_09640</name>
    <name evidence="12" type="ORF">MB9_1713</name>
</gene>
<keyword evidence="4 12" id="KW-0378">Hydrolase</keyword>
<evidence type="ECO:0000313" key="11">
    <source>
        <dbReference type="EMBL" id="AIS31479.1"/>
    </source>
</evidence>
<accession>A0A089ZUY2</accession>
<comment type="catalytic activity">
    <reaction evidence="1">
        <text>Hydrolysis of DNA containing ring-opened 7-methylguanine residues, releasing 2,6-diamino-4-hydroxy-5-(N-methyl)formamidopyrimidine.</text>
        <dbReference type="EC" id="3.2.2.23"/>
    </reaction>
</comment>
<dbReference type="SMART" id="SM01232">
    <property type="entry name" value="H2TH"/>
    <property type="match status" value="1"/>
</dbReference>
<keyword evidence="9 12" id="KW-0326">Glycosidase</keyword>
<evidence type="ECO:0000256" key="7">
    <source>
        <dbReference type="ARBA" id="ARBA00023239"/>
    </source>
</evidence>
<dbReference type="InterPro" id="IPR015886">
    <property type="entry name" value="H2TH_FPG"/>
</dbReference>
<dbReference type="GO" id="GO:0008270">
    <property type="term" value="F:zinc ion binding"/>
    <property type="evidence" value="ECO:0007669"/>
    <property type="project" value="InterPro"/>
</dbReference>
<dbReference type="GO" id="GO:0003684">
    <property type="term" value="F:damaged DNA binding"/>
    <property type="evidence" value="ECO:0007669"/>
    <property type="project" value="InterPro"/>
</dbReference>